<dbReference type="PANTHER" id="PTHR43514:SF4">
    <property type="entry name" value="ABC TRANSPORTER I FAMILY MEMBER 10"/>
    <property type="match status" value="1"/>
</dbReference>
<dbReference type="InterPro" id="IPR003593">
    <property type="entry name" value="AAA+_ATPase"/>
</dbReference>
<accession>A0A7W6PVH9</accession>
<evidence type="ECO:0000259" key="3">
    <source>
        <dbReference type="PROSITE" id="PS50893"/>
    </source>
</evidence>
<dbReference type="GO" id="GO:0016887">
    <property type="term" value="F:ATP hydrolysis activity"/>
    <property type="evidence" value="ECO:0007669"/>
    <property type="project" value="InterPro"/>
</dbReference>
<name>A0A7W6PVH9_9SPHN</name>
<organism evidence="4 5">
    <name type="scientific">Sphingobium scionense</name>
    <dbReference type="NCBI Taxonomy" id="1404341"/>
    <lineage>
        <taxon>Bacteria</taxon>
        <taxon>Pseudomonadati</taxon>
        <taxon>Pseudomonadota</taxon>
        <taxon>Alphaproteobacteria</taxon>
        <taxon>Sphingomonadales</taxon>
        <taxon>Sphingomonadaceae</taxon>
        <taxon>Sphingobium</taxon>
    </lineage>
</organism>
<sequence>MALDIDVSRRVGPRDIAVRIQSVAGITALFGPSGVGKTTVLNMIAGLIRPDRGHIQVGDTILFDREQSIDLPPHRRDCGYVFQDNRLFPHLRVRANLLYGRRGPIAINLNAIIDLLGIGCLLDRWPATLSGGEAQRVAIGRTLLSNPRLLLLDEPLSSLDGSRKAELLALILEIYRQTAIPILYVSHDERELSALNAHIIALAGH</sequence>
<keyword evidence="2 4" id="KW-0067">ATP-binding</keyword>
<dbReference type="PANTHER" id="PTHR43514">
    <property type="entry name" value="ABC TRANSPORTER I FAMILY MEMBER 10"/>
    <property type="match status" value="1"/>
</dbReference>
<comment type="caution">
    <text evidence="4">The sequence shown here is derived from an EMBL/GenBank/DDBJ whole genome shotgun (WGS) entry which is preliminary data.</text>
</comment>
<reference evidence="4 5" key="1">
    <citation type="submission" date="2020-08" db="EMBL/GenBank/DDBJ databases">
        <title>Genomic Encyclopedia of Type Strains, Phase IV (KMG-IV): sequencing the most valuable type-strain genomes for metagenomic binning, comparative biology and taxonomic classification.</title>
        <authorList>
            <person name="Goeker M."/>
        </authorList>
    </citation>
    <scope>NUCLEOTIDE SEQUENCE [LARGE SCALE GENOMIC DNA]</scope>
    <source>
        <strain evidence="4 5">DSM 19371</strain>
    </source>
</reference>
<protein>
    <submittedName>
        <fullName evidence="4">Molybdate transport system ATP-binding protein</fullName>
    </submittedName>
</protein>
<dbReference type="InterPro" id="IPR017871">
    <property type="entry name" value="ABC_transporter-like_CS"/>
</dbReference>
<dbReference type="SMART" id="SM00382">
    <property type="entry name" value="AAA"/>
    <property type="match status" value="1"/>
</dbReference>
<keyword evidence="5" id="KW-1185">Reference proteome</keyword>
<dbReference type="Proteomes" id="UP000590524">
    <property type="component" value="Unassembled WGS sequence"/>
</dbReference>
<evidence type="ECO:0000313" key="5">
    <source>
        <dbReference type="Proteomes" id="UP000590524"/>
    </source>
</evidence>
<dbReference type="AlphaFoldDB" id="A0A7W6PVH9"/>
<proteinExistence type="predicted"/>
<evidence type="ECO:0000256" key="2">
    <source>
        <dbReference type="ARBA" id="ARBA00022840"/>
    </source>
</evidence>
<dbReference type="Gene3D" id="3.40.50.300">
    <property type="entry name" value="P-loop containing nucleotide triphosphate hydrolases"/>
    <property type="match status" value="1"/>
</dbReference>
<dbReference type="EMBL" id="JACIEU010000012">
    <property type="protein sequence ID" value="MBB4149425.1"/>
    <property type="molecule type" value="Genomic_DNA"/>
</dbReference>
<keyword evidence="1" id="KW-0547">Nucleotide-binding</keyword>
<dbReference type="InterPro" id="IPR003439">
    <property type="entry name" value="ABC_transporter-like_ATP-bd"/>
</dbReference>
<dbReference type="RefSeq" id="WP_188083035.1">
    <property type="nucleotide sequence ID" value="NZ_JACIEU010000012.1"/>
</dbReference>
<dbReference type="GO" id="GO:0005524">
    <property type="term" value="F:ATP binding"/>
    <property type="evidence" value="ECO:0007669"/>
    <property type="project" value="UniProtKB-KW"/>
</dbReference>
<dbReference type="InterPro" id="IPR027417">
    <property type="entry name" value="P-loop_NTPase"/>
</dbReference>
<evidence type="ECO:0000256" key="1">
    <source>
        <dbReference type="ARBA" id="ARBA00022741"/>
    </source>
</evidence>
<evidence type="ECO:0000313" key="4">
    <source>
        <dbReference type="EMBL" id="MBB4149425.1"/>
    </source>
</evidence>
<dbReference type="SUPFAM" id="SSF52540">
    <property type="entry name" value="P-loop containing nucleoside triphosphate hydrolases"/>
    <property type="match status" value="1"/>
</dbReference>
<dbReference type="Pfam" id="PF00005">
    <property type="entry name" value="ABC_tran"/>
    <property type="match status" value="1"/>
</dbReference>
<dbReference type="PROSITE" id="PS00211">
    <property type="entry name" value="ABC_TRANSPORTER_1"/>
    <property type="match status" value="1"/>
</dbReference>
<feature type="domain" description="ABC transporter" evidence="3">
    <location>
        <begin position="2"/>
        <end position="204"/>
    </location>
</feature>
<gene>
    <name evidence="4" type="ORF">GGQ90_003216</name>
</gene>
<dbReference type="PROSITE" id="PS50893">
    <property type="entry name" value="ABC_TRANSPORTER_2"/>
    <property type="match status" value="1"/>
</dbReference>
<dbReference type="InterPro" id="IPR050334">
    <property type="entry name" value="Molybdenum_import_ModC"/>
</dbReference>